<feature type="transmembrane region" description="Helical" evidence="12">
    <location>
        <begin position="286"/>
        <end position="307"/>
    </location>
</feature>
<dbReference type="GO" id="GO:0005524">
    <property type="term" value="F:ATP binding"/>
    <property type="evidence" value="ECO:0007669"/>
    <property type="project" value="UniProtKB-KW"/>
</dbReference>
<keyword evidence="12" id="KW-1133">Transmembrane helix</keyword>
<organism evidence="15 16">
    <name type="scientific">Paenibacillus sacheonensis</name>
    <dbReference type="NCBI Taxonomy" id="742054"/>
    <lineage>
        <taxon>Bacteria</taxon>
        <taxon>Bacillati</taxon>
        <taxon>Bacillota</taxon>
        <taxon>Bacilli</taxon>
        <taxon>Bacillales</taxon>
        <taxon>Paenibacillaceae</taxon>
        <taxon>Paenibacillus</taxon>
    </lineage>
</organism>
<dbReference type="InterPro" id="IPR036890">
    <property type="entry name" value="HATPase_C_sf"/>
</dbReference>
<evidence type="ECO:0000256" key="6">
    <source>
        <dbReference type="ARBA" id="ARBA00022679"/>
    </source>
</evidence>
<dbReference type="EMBL" id="JAAAMU010000031">
    <property type="protein sequence ID" value="NBC73358.1"/>
    <property type="molecule type" value="Genomic_DNA"/>
</dbReference>
<evidence type="ECO:0000256" key="2">
    <source>
        <dbReference type="ARBA" id="ARBA00004651"/>
    </source>
</evidence>
<keyword evidence="10" id="KW-0902">Two-component regulatory system</keyword>
<comment type="subcellular location">
    <subcellularLocation>
        <location evidence="2">Cell membrane</location>
        <topology evidence="2">Multi-pass membrane protein</topology>
    </subcellularLocation>
</comment>
<evidence type="ECO:0000313" key="15">
    <source>
        <dbReference type="EMBL" id="NBC73358.1"/>
    </source>
</evidence>
<reference evidence="15 16" key="1">
    <citation type="submission" date="2020-01" db="EMBL/GenBank/DDBJ databases">
        <title>Paenibacillus soybeanensis sp. nov. isolated from the nodules of soybean (Glycine max(L.) Merr).</title>
        <authorList>
            <person name="Wang H."/>
        </authorList>
    </citation>
    <scope>NUCLEOTIDE SEQUENCE [LARGE SCALE GENOMIC DNA]</scope>
    <source>
        <strain evidence="15 16">DSM 23054</strain>
    </source>
</reference>
<dbReference type="GO" id="GO:0000155">
    <property type="term" value="F:phosphorelay sensor kinase activity"/>
    <property type="evidence" value="ECO:0007669"/>
    <property type="project" value="InterPro"/>
</dbReference>
<feature type="domain" description="Histidine kinase" evidence="13">
    <location>
        <begin position="467"/>
        <end position="569"/>
    </location>
</feature>
<gene>
    <name evidence="15" type="ORF">GT003_30735</name>
</gene>
<protein>
    <recommendedName>
        <fullName evidence="3">histidine kinase</fullName>
        <ecNumber evidence="3">2.7.13.3</ecNumber>
    </recommendedName>
</protein>
<evidence type="ECO:0000259" key="13">
    <source>
        <dbReference type="PROSITE" id="PS50109"/>
    </source>
</evidence>
<dbReference type="RefSeq" id="WP_161705259.1">
    <property type="nucleotide sequence ID" value="NZ_JAAAMU010000031.1"/>
</dbReference>
<dbReference type="InterPro" id="IPR005467">
    <property type="entry name" value="His_kinase_dom"/>
</dbReference>
<evidence type="ECO:0000256" key="9">
    <source>
        <dbReference type="ARBA" id="ARBA00022840"/>
    </source>
</evidence>
<keyword evidence="9" id="KW-0067">ATP-binding</keyword>
<dbReference type="InterPro" id="IPR003594">
    <property type="entry name" value="HATPase_dom"/>
</dbReference>
<dbReference type="Proteomes" id="UP000558113">
    <property type="component" value="Unassembled WGS sequence"/>
</dbReference>
<evidence type="ECO:0000256" key="12">
    <source>
        <dbReference type="SAM" id="Phobius"/>
    </source>
</evidence>
<sequence>MDRSRPNKKYIPFTYKMMIPYLVLVLLTDMLVGYIAYTMLIQSRTEMAETNVRTALKQTMSNIHYQTDEIERMTNSLFLNTTFQNALQFRGQPLENMLKMRDDIVPYMKAPLQLYGNKLRLVLYSLNETMLDITGDEMSEPIGRSDYYVLSEQAIEGQEWFKSIVAGNEDSVWLQADTDRELSNISYFRKLVSSNVGPAVIGYIRVTARIDELFGNFSSFPIEQGIDLRLIDRASGLKMYEQGKVNEQAKAGSYLVISEELPLSDYVIEVRVPHTYLYKDASRMQFAITAVCSISFAVMAFIGFLVARLSGKKIKRIVYLVRSFQEGNFYKRIGFSGNDEFVYISNSFNQMATSIQELIRNVYEQGIQKKQAELDVLQAQISPHFLYNTLSTIGSLANMGEAEKVTSMVQGLAKFYRLTLNEGQVYISLEDELEQVKMYLEIQRVKYADAFEVHYDIDPGILQVPIIKLILQPFVENIFKHAWFGETIAIIITGKRFGDRIELKVIDNGIGMRPDTIRNMRLSTFRSDGYGLKNVEERIKLRYGNDFGIQIGSYFGAGTTVQIILPVDNEEIREVQGA</sequence>
<dbReference type="PANTHER" id="PTHR34220:SF7">
    <property type="entry name" value="SENSOR HISTIDINE KINASE YPDA"/>
    <property type="match status" value="1"/>
</dbReference>
<evidence type="ECO:0000256" key="4">
    <source>
        <dbReference type="ARBA" id="ARBA00022475"/>
    </source>
</evidence>
<dbReference type="Pfam" id="PF00672">
    <property type="entry name" value="HAMP"/>
    <property type="match status" value="1"/>
</dbReference>
<dbReference type="EC" id="2.7.13.3" evidence="3"/>
<evidence type="ECO:0000259" key="14">
    <source>
        <dbReference type="PROSITE" id="PS50885"/>
    </source>
</evidence>
<dbReference type="CDD" id="cd06225">
    <property type="entry name" value="HAMP"/>
    <property type="match status" value="1"/>
</dbReference>
<dbReference type="InterPro" id="IPR010559">
    <property type="entry name" value="Sig_transdc_His_kin_internal"/>
</dbReference>
<name>A0A7X4YVK6_9BACL</name>
<dbReference type="PROSITE" id="PS50885">
    <property type="entry name" value="HAMP"/>
    <property type="match status" value="1"/>
</dbReference>
<evidence type="ECO:0000256" key="5">
    <source>
        <dbReference type="ARBA" id="ARBA00022553"/>
    </source>
</evidence>
<evidence type="ECO:0000256" key="3">
    <source>
        <dbReference type="ARBA" id="ARBA00012438"/>
    </source>
</evidence>
<keyword evidence="7" id="KW-0547">Nucleotide-binding</keyword>
<dbReference type="AlphaFoldDB" id="A0A7X4YVK6"/>
<keyword evidence="4" id="KW-1003">Cell membrane</keyword>
<dbReference type="Gene3D" id="3.30.565.10">
    <property type="entry name" value="Histidine kinase-like ATPase, C-terminal domain"/>
    <property type="match status" value="1"/>
</dbReference>
<keyword evidence="5" id="KW-0597">Phosphoprotein</keyword>
<evidence type="ECO:0000313" key="16">
    <source>
        <dbReference type="Proteomes" id="UP000558113"/>
    </source>
</evidence>
<feature type="domain" description="HAMP" evidence="14">
    <location>
        <begin position="308"/>
        <end position="360"/>
    </location>
</feature>
<keyword evidence="16" id="KW-1185">Reference proteome</keyword>
<keyword evidence="8" id="KW-0418">Kinase</keyword>
<proteinExistence type="predicted"/>
<evidence type="ECO:0000256" key="8">
    <source>
        <dbReference type="ARBA" id="ARBA00022777"/>
    </source>
</evidence>
<dbReference type="OrthoDB" id="9809348at2"/>
<dbReference type="InterPro" id="IPR003660">
    <property type="entry name" value="HAMP_dom"/>
</dbReference>
<comment type="catalytic activity">
    <reaction evidence="1">
        <text>ATP + protein L-histidine = ADP + protein N-phospho-L-histidine.</text>
        <dbReference type="EC" id="2.7.13.3"/>
    </reaction>
</comment>
<feature type="transmembrane region" description="Helical" evidence="12">
    <location>
        <begin position="21"/>
        <end position="40"/>
    </location>
</feature>
<dbReference type="Pfam" id="PF02518">
    <property type="entry name" value="HATPase_c"/>
    <property type="match status" value="1"/>
</dbReference>
<keyword evidence="12" id="KW-0812">Transmembrane</keyword>
<evidence type="ECO:0000256" key="11">
    <source>
        <dbReference type="ARBA" id="ARBA00023136"/>
    </source>
</evidence>
<dbReference type="SUPFAM" id="SSF55874">
    <property type="entry name" value="ATPase domain of HSP90 chaperone/DNA topoisomerase II/histidine kinase"/>
    <property type="match status" value="1"/>
</dbReference>
<dbReference type="GO" id="GO:0005886">
    <property type="term" value="C:plasma membrane"/>
    <property type="evidence" value="ECO:0007669"/>
    <property type="project" value="UniProtKB-SubCell"/>
</dbReference>
<dbReference type="InterPro" id="IPR050640">
    <property type="entry name" value="Bact_2-comp_sensor_kinase"/>
</dbReference>
<dbReference type="Gene3D" id="6.10.340.10">
    <property type="match status" value="1"/>
</dbReference>
<evidence type="ECO:0000256" key="1">
    <source>
        <dbReference type="ARBA" id="ARBA00000085"/>
    </source>
</evidence>
<evidence type="ECO:0000256" key="10">
    <source>
        <dbReference type="ARBA" id="ARBA00023012"/>
    </source>
</evidence>
<dbReference type="PROSITE" id="PS50109">
    <property type="entry name" value="HIS_KIN"/>
    <property type="match status" value="1"/>
</dbReference>
<dbReference type="Pfam" id="PF06580">
    <property type="entry name" value="His_kinase"/>
    <property type="match status" value="1"/>
</dbReference>
<dbReference type="PANTHER" id="PTHR34220">
    <property type="entry name" value="SENSOR HISTIDINE KINASE YPDA"/>
    <property type="match status" value="1"/>
</dbReference>
<comment type="caution">
    <text evidence="15">The sequence shown here is derived from an EMBL/GenBank/DDBJ whole genome shotgun (WGS) entry which is preliminary data.</text>
</comment>
<accession>A0A7X4YVK6</accession>
<evidence type="ECO:0000256" key="7">
    <source>
        <dbReference type="ARBA" id="ARBA00022741"/>
    </source>
</evidence>
<dbReference type="SMART" id="SM00304">
    <property type="entry name" value="HAMP"/>
    <property type="match status" value="1"/>
</dbReference>
<keyword evidence="11 12" id="KW-0472">Membrane</keyword>
<keyword evidence="6" id="KW-0808">Transferase</keyword>